<name>A0ABT7KKL3_9HYPH</name>
<reference evidence="2" key="1">
    <citation type="submission" date="2023-06" db="EMBL/GenBank/DDBJ databases">
        <title>Phylogenetic Diversity of Rhizobium strains.</title>
        <authorList>
            <person name="Moura F.T."/>
            <person name="Helene L.C.F."/>
            <person name="Hungria M."/>
        </authorList>
    </citation>
    <scope>NUCLEOTIDE SEQUENCE</scope>
    <source>
        <strain evidence="2">CCGE524</strain>
    </source>
</reference>
<evidence type="ECO:0000256" key="1">
    <source>
        <dbReference type="SAM" id="SignalP"/>
    </source>
</evidence>
<comment type="caution">
    <text evidence="2">The sequence shown here is derived from an EMBL/GenBank/DDBJ whole genome shotgun (WGS) entry which is preliminary data.</text>
</comment>
<dbReference type="EMBL" id="JARFYN010000045">
    <property type="protein sequence ID" value="MDL2409179.1"/>
    <property type="molecule type" value="Genomic_DNA"/>
</dbReference>
<evidence type="ECO:0000313" key="3">
    <source>
        <dbReference type="Proteomes" id="UP001172630"/>
    </source>
</evidence>
<sequence>MKRKIVHCIAASLISFAGIAAAAENEIQLGDAQRITDLYSFPNNCSNVCYRSWSLEHTVEHYLNDSLRRDGFSSTTATVSMENGSYIAKLTGPEPIGFVDRYEAFLGLGDVALALARGFNSAGKWRYDWRFLLPLGLPMLNNRSLEVMDFPPLTLVLEKQDYLNSNTTNRWTSLLGENGIPKSDYELYGAILDVVPVAAPAGDGQRLDESGIYNGTFDTYGVPLLNLWTKTANAPEAKPIMALGSPMRSWFKRLFNVNLGILDVKQIKLPDGRTANIMGTNHPSYFFYAANKFTDGPDKDEKNFALGLEVMKQDIVAACWQAEMGKAPASDPMAMKATCTARWAGADKRLCVLVEMQAYRKTEDEATQFCEQRTFPSPFTPSRAELNNVEAEFNALQ</sequence>
<dbReference type="RefSeq" id="WP_285882623.1">
    <property type="nucleotide sequence ID" value="NZ_JARFYN010000045.1"/>
</dbReference>
<keyword evidence="1" id="KW-0732">Signal</keyword>
<protein>
    <submittedName>
        <fullName evidence="2">Uncharacterized protein</fullName>
    </submittedName>
</protein>
<feature type="signal peptide" evidence="1">
    <location>
        <begin position="1"/>
        <end position="22"/>
    </location>
</feature>
<proteinExistence type="predicted"/>
<accession>A0ABT7KKL3</accession>
<evidence type="ECO:0000313" key="2">
    <source>
        <dbReference type="EMBL" id="MDL2409179.1"/>
    </source>
</evidence>
<feature type="chain" id="PRO_5047373902" evidence="1">
    <location>
        <begin position="23"/>
        <end position="397"/>
    </location>
</feature>
<organism evidence="2 3">
    <name type="scientific">Rhizobium calliandrae</name>
    <dbReference type="NCBI Taxonomy" id="1312182"/>
    <lineage>
        <taxon>Bacteria</taxon>
        <taxon>Pseudomonadati</taxon>
        <taxon>Pseudomonadota</taxon>
        <taxon>Alphaproteobacteria</taxon>
        <taxon>Hyphomicrobiales</taxon>
        <taxon>Rhizobiaceae</taxon>
        <taxon>Rhizobium/Agrobacterium group</taxon>
        <taxon>Rhizobium</taxon>
    </lineage>
</organism>
<keyword evidence="3" id="KW-1185">Reference proteome</keyword>
<gene>
    <name evidence="2" type="ORF">PY650_26805</name>
</gene>
<dbReference type="Proteomes" id="UP001172630">
    <property type="component" value="Unassembled WGS sequence"/>
</dbReference>